<dbReference type="InterPro" id="IPR007227">
    <property type="entry name" value="Cell_shape_determining_MreD"/>
</dbReference>
<dbReference type="Proteomes" id="UP001604335">
    <property type="component" value="Unassembled WGS sequence"/>
</dbReference>
<comment type="caution">
    <text evidence="9">The sequence shown here is derived from an EMBL/GenBank/DDBJ whole genome shotgun (WGS) entry which is preliminary data.</text>
</comment>
<keyword evidence="6 8" id="KW-1133">Transmembrane helix</keyword>
<feature type="transmembrane region" description="Helical" evidence="8">
    <location>
        <begin position="61"/>
        <end position="84"/>
    </location>
</feature>
<organism evidence="9 10">
    <name type="scientific">Limnothrix redekei LRLZ20PSL1</name>
    <dbReference type="NCBI Taxonomy" id="3112953"/>
    <lineage>
        <taxon>Bacteria</taxon>
        <taxon>Bacillati</taxon>
        <taxon>Cyanobacteriota</taxon>
        <taxon>Cyanophyceae</taxon>
        <taxon>Pseudanabaenales</taxon>
        <taxon>Pseudanabaenaceae</taxon>
        <taxon>Limnothrix</taxon>
    </lineage>
</organism>
<proteinExistence type="inferred from homology"/>
<evidence type="ECO:0000256" key="1">
    <source>
        <dbReference type="ARBA" id="ARBA00004651"/>
    </source>
</evidence>
<gene>
    <name evidence="9" type="primary">mreD</name>
    <name evidence="9" type="ORF">VPK24_06660</name>
</gene>
<evidence type="ECO:0000256" key="4">
    <source>
        <dbReference type="ARBA" id="ARBA00022692"/>
    </source>
</evidence>
<protein>
    <submittedName>
        <fullName evidence="9">Rod shape-determining protein MreD</fullName>
    </submittedName>
</protein>
<evidence type="ECO:0000256" key="7">
    <source>
        <dbReference type="ARBA" id="ARBA00023136"/>
    </source>
</evidence>
<feature type="transmembrane region" description="Helical" evidence="8">
    <location>
        <begin position="91"/>
        <end position="111"/>
    </location>
</feature>
<dbReference type="NCBIfam" id="TIGR03426">
    <property type="entry name" value="shape_MreD"/>
    <property type="match status" value="1"/>
</dbReference>
<keyword evidence="5" id="KW-0133">Cell shape</keyword>
<evidence type="ECO:0000313" key="9">
    <source>
        <dbReference type="EMBL" id="MFG3817314.1"/>
    </source>
</evidence>
<keyword evidence="7 8" id="KW-0472">Membrane</keyword>
<feature type="transmembrane region" description="Helical" evidence="8">
    <location>
        <begin position="117"/>
        <end position="145"/>
    </location>
</feature>
<name>A0ABW7CB11_9CYAN</name>
<dbReference type="EMBL" id="JAZAQF010000034">
    <property type="protein sequence ID" value="MFG3817314.1"/>
    <property type="molecule type" value="Genomic_DNA"/>
</dbReference>
<comment type="similarity">
    <text evidence="2">Belongs to the MreD family.</text>
</comment>
<evidence type="ECO:0000256" key="3">
    <source>
        <dbReference type="ARBA" id="ARBA00022475"/>
    </source>
</evidence>
<reference evidence="10" key="1">
    <citation type="journal article" date="2024" name="Algal Res.">
        <title>Biochemical, toxicological and genomic investigation of a high-biomass producing Limnothrix strain isolated from Italian shallow drinking water reservoir.</title>
        <authorList>
            <person name="Simonazzi M."/>
            <person name="Shishido T.K."/>
            <person name="Delbaje E."/>
            <person name="Wahlsten M."/>
            <person name="Fewer D.P."/>
            <person name="Sivonen K."/>
            <person name="Pezzolesi L."/>
            <person name="Pistocchi R."/>
        </authorList>
    </citation>
    <scope>NUCLEOTIDE SEQUENCE [LARGE SCALE GENOMIC DNA]</scope>
    <source>
        <strain evidence="10">LRLZ20PSL1</strain>
    </source>
</reference>
<keyword evidence="10" id="KW-1185">Reference proteome</keyword>
<sequence>MNGIKQKPQLRDILDRYPVLAQVAINVAVSAGSLLLCTALTPLRLPGLELLGVGVDWPLIWVVSWSVGRPWWVAIFGGVVAGLLQDGMTEFWPSHVWGLALVALLTARIHQRATTTAWVMIPLTTFVLVAVSETTMAAQFAYLYGRDAGDVWALHQKVTLCSAILSSLWSPVVSWPLGRWWRMMESLGNR</sequence>
<dbReference type="RefSeq" id="WP_393011558.1">
    <property type="nucleotide sequence ID" value="NZ_JAZAQF010000034.1"/>
</dbReference>
<evidence type="ECO:0000256" key="8">
    <source>
        <dbReference type="SAM" id="Phobius"/>
    </source>
</evidence>
<feature type="transmembrane region" description="Helical" evidence="8">
    <location>
        <begin position="20"/>
        <end position="41"/>
    </location>
</feature>
<accession>A0ABW7CB11</accession>
<evidence type="ECO:0000256" key="2">
    <source>
        <dbReference type="ARBA" id="ARBA00007776"/>
    </source>
</evidence>
<keyword evidence="3" id="KW-1003">Cell membrane</keyword>
<evidence type="ECO:0000313" key="10">
    <source>
        <dbReference type="Proteomes" id="UP001604335"/>
    </source>
</evidence>
<keyword evidence="4 8" id="KW-0812">Transmembrane</keyword>
<comment type="subcellular location">
    <subcellularLocation>
        <location evidence="1">Cell membrane</location>
        <topology evidence="1">Multi-pass membrane protein</topology>
    </subcellularLocation>
</comment>
<evidence type="ECO:0000256" key="5">
    <source>
        <dbReference type="ARBA" id="ARBA00022960"/>
    </source>
</evidence>
<evidence type="ECO:0000256" key="6">
    <source>
        <dbReference type="ARBA" id="ARBA00022989"/>
    </source>
</evidence>